<name>A0ABQ5C566_9ASTR</name>
<accession>A0ABQ5C566</accession>
<evidence type="ECO:0000313" key="2">
    <source>
        <dbReference type="Proteomes" id="UP001151760"/>
    </source>
</evidence>
<sequence>MLPHHLTPTPLEFLRRPVDVFTSVYVAVQKLKNKTKSKSSSLAWLDNTKLNGVDILSEAEQGFKLLDGLQGEKRYALIGIEPQFKKILLDGPYVPNVISVRKPEAQWSDKERKAANLDQRLKSLIVSVPPDVQMNFVINCEDVTQTFTSYKALMNELVKDGIIISKLGINNGFINHLPKKWLSFSQSLRNANHVRDCDLASLFGKLKYEENLIDSIYEGDKKKSLTTTIPLSTSFFSNSIVQCHTPPRRKHEA</sequence>
<proteinExistence type="predicted"/>
<evidence type="ECO:0000313" key="1">
    <source>
        <dbReference type="EMBL" id="GJT21257.1"/>
    </source>
</evidence>
<keyword evidence="2" id="KW-1185">Reference proteome</keyword>
<dbReference type="Proteomes" id="UP001151760">
    <property type="component" value="Unassembled WGS sequence"/>
</dbReference>
<reference evidence="1" key="1">
    <citation type="journal article" date="2022" name="Int. J. Mol. Sci.">
        <title>Draft Genome of Tanacetum Coccineum: Genomic Comparison of Closely Related Tanacetum-Family Plants.</title>
        <authorList>
            <person name="Yamashiro T."/>
            <person name="Shiraishi A."/>
            <person name="Nakayama K."/>
            <person name="Satake H."/>
        </authorList>
    </citation>
    <scope>NUCLEOTIDE SEQUENCE</scope>
</reference>
<comment type="caution">
    <text evidence="1">The sequence shown here is derived from an EMBL/GenBank/DDBJ whole genome shotgun (WGS) entry which is preliminary data.</text>
</comment>
<gene>
    <name evidence="1" type="ORF">Tco_0891194</name>
</gene>
<organism evidence="1 2">
    <name type="scientific">Tanacetum coccineum</name>
    <dbReference type="NCBI Taxonomy" id="301880"/>
    <lineage>
        <taxon>Eukaryota</taxon>
        <taxon>Viridiplantae</taxon>
        <taxon>Streptophyta</taxon>
        <taxon>Embryophyta</taxon>
        <taxon>Tracheophyta</taxon>
        <taxon>Spermatophyta</taxon>
        <taxon>Magnoliopsida</taxon>
        <taxon>eudicotyledons</taxon>
        <taxon>Gunneridae</taxon>
        <taxon>Pentapetalae</taxon>
        <taxon>asterids</taxon>
        <taxon>campanulids</taxon>
        <taxon>Asterales</taxon>
        <taxon>Asteraceae</taxon>
        <taxon>Asteroideae</taxon>
        <taxon>Anthemideae</taxon>
        <taxon>Anthemidinae</taxon>
        <taxon>Tanacetum</taxon>
    </lineage>
</organism>
<protein>
    <submittedName>
        <fullName evidence="1">Uncharacterized protein</fullName>
    </submittedName>
</protein>
<reference evidence="1" key="2">
    <citation type="submission" date="2022-01" db="EMBL/GenBank/DDBJ databases">
        <authorList>
            <person name="Yamashiro T."/>
            <person name="Shiraishi A."/>
            <person name="Satake H."/>
            <person name="Nakayama K."/>
        </authorList>
    </citation>
    <scope>NUCLEOTIDE SEQUENCE</scope>
</reference>
<dbReference type="EMBL" id="BQNB010013873">
    <property type="protein sequence ID" value="GJT21257.1"/>
    <property type="molecule type" value="Genomic_DNA"/>
</dbReference>